<keyword evidence="6" id="KW-1185">Reference proteome</keyword>
<keyword evidence="2" id="KW-0943">RNA-mediated gene silencing</keyword>
<dbReference type="AlphaFoldDB" id="A0A2G5VVM0"/>
<dbReference type="GO" id="GO:0060964">
    <property type="term" value="P:regulation of miRNA-mediated gene silencing"/>
    <property type="evidence" value="ECO:0007669"/>
    <property type="project" value="InterPro"/>
</dbReference>
<evidence type="ECO:0000313" key="5">
    <source>
        <dbReference type="EMBL" id="PIC55721.1"/>
    </source>
</evidence>
<proteinExistence type="inferred from homology"/>
<organism evidence="5 6">
    <name type="scientific">Caenorhabditis nigoni</name>
    <dbReference type="NCBI Taxonomy" id="1611254"/>
    <lineage>
        <taxon>Eukaryota</taxon>
        <taxon>Metazoa</taxon>
        <taxon>Ecdysozoa</taxon>
        <taxon>Nematoda</taxon>
        <taxon>Chromadorea</taxon>
        <taxon>Rhabditida</taxon>
        <taxon>Rhabditina</taxon>
        <taxon>Rhabditomorpha</taxon>
        <taxon>Rhabditoidea</taxon>
        <taxon>Rhabditidae</taxon>
        <taxon>Peloderinae</taxon>
        <taxon>Caenorhabditis</taxon>
    </lineage>
</organism>
<feature type="region of interest" description="Disordered" evidence="3">
    <location>
        <begin position="89"/>
        <end position="110"/>
    </location>
</feature>
<evidence type="ECO:0000313" key="6">
    <source>
        <dbReference type="Proteomes" id="UP000230233"/>
    </source>
</evidence>
<dbReference type="GO" id="GO:0031047">
    <property type="term" value="P:regulatory ncRNA-mediated gene silencing"/>
    <property type="evidence" value="ECO:0007669"/>
    <property type="project" value="UniProtKB-KW"/>
</dbReference>
<sequence length="387" mass="45908">MSGKRSPYMDWLVRYGRREFRVRNGKPYDEKDPRDQQIITKYWEAFKASNDPEEARIREQIERQARAHNNNRQMVLNEKARKLRLKRQVKHNNPTVSNGQQNEDPGPSDLTYRSVNLPTRIDEVITDEDLEHFCSNKKNQVKLGLSTNFQVRSGNGICSPEYNFHVISVFPIVYLYKYNINRLLCYPAEIAITTFNMEKGIIYSESKFVEFDERWAFGQDERDHRTMSERVNENEDLDELMQQLSSTIGIDHLSTNHNPESPFEVFEWLRSRINRYPYAKILVDRNQFRFTYNGLKNIAKYHGFAGQNYFKESIKFHMVSIQDYTDVLLDHCPLLVARRWSAQDISNQYLRHNLVPNRDKNTICEYHETVPCPTRYNCMKAHNSRLV</sequence>
<comment type="caution">
    <text evidence="5">The sequence shown here is derived from an EMBL/GenBank/DDBJ whole genome shotgun (WGS) entry which is preliminary data.</text>
</comment>
<dbReference type="Proteomes" id="UP000230233">
    <property type="component" value="Chromosome I"/>
</dbReference>
<dbReference type="EMBL" id="PDUG01000001">
    <property type="protein sequence ID" value="PIC55721.1"/>
    <property type="molecule type" value="Genomic_DNA"/>
</dbReference>
<evidence type="ECO:0000259" key="4">
    <source>
        <dbReference type="Pfam" id="PF13017"/>
    </source>
</evidence>
<evidence type="ECO:0000256" key="2">
    <source>
        <dbReference type="ARBA" id="ARBA00023158"/>
    </source>
</evidence>
<accession>A0A2G5VVM0</accession>
<feature type="compositionally biased region" description="Polar residues" evidence="3">
    <location>
        <begin position="91"/>
        <end position="103"/>
    </location>
</feature>
<feature type="domain" description="Maelstrom" evidence="4">
    <location>
        <begin position="179"/>
        <end position="386"/>
    </location>
</feature>
<dbReference type="Pfam" id="PF13017">
    <property type="entry name" value="Maelstrom"/>
    <property type="match status" value="1"/>
</dbReference>
<evidence type="ECO:0000256" key="3">
    <source>
        <dbReference type="SAM" id="MobiDB-lite"/>
    </source>
</evidence>
<dbReference type="InterPro" id="IPR024970">
    <property type="entry name" value="Maelstrom"/>
</dbReference>
<dbReference type="OrthoDB" id="5855540at2759"/>
<evidence type="ECO:0000256" key="1">
    <source>
        <dbReference type="ARBA" id="ARBA00007057"/>
    </source>
</evidence>
<reference evidence="6" key="1">
    <citation type="submission" date="2017-10" db="EMBL/GenBank/DDBJ databases">
        <title>Rapid genome shrinkage in a self-fertile nematode reveals novel sperm competition proteins.</title>
        <authorList>
            <person name="Yin D."/>
            <person name="Schwarz E.M."/>
            <person name="Thomas C.G."/>
            <person name="Felde R.L."/>
            <person name="Korf I.F."/>
            <person name="Cutter A.D."/>
            <person name="Schartner C.M."/>
            <person name="Ralston E.J."/>
            <person name="Meyer B.J."/>
            <person name="Haag E.S."/>
        </authorList>
    </citation>
    <scope>NUCLEOTIDE SEQUENCE [LARGE SCALE GENOMIC DNA]</scope>
    <source>
        <strain evidence="6">JU1422</strain>
    </source>
</reference>
<comment type="similarity">
    <text evidence="1">Belongs to the maelstrom family.</text>
</comment>
<protein>
    <recommendedName>
        <fullName evidence="4">Maelstrom domain-containing protein</fullName>
    </recommendedName>
</protein>
<name>A0A2G5VVM0_9PELO</name>
<gene>
    <name evidence="5" type="primary">Cnig_chr_I.g877</name>
    <name evidence="5" type="ORF">B9Z55_000877</name>
</gene>